<evidence type="ECO:0000313" key="2">
    <source>
        <dbReference type="Proteomes" id="UP000226192"/>
    </source>
</evidence>
<sequence length="130" mass="14085">MGHAAATRDIFEHAHLAVAGAPFDFAEAVLKLSNIMRQDWRYWEPYSDDEGLQITAAGDWYVEAKNGTKLRGLVCLALGRQTYLAVDTGAVQTGCRIASEAITGHSAMGALPCKIIKSQVQLAYTLAQLC</sequence>
<name>A0A2C5X9A0_9HYPO</name>
<proteinExistence type="predicted"/>
<dbReference type="EMBL" id="NJET01000066">
    <property type="protein sequence ID" value="PHH62669.1"/>
    <property type="molecule type" value="Genomic_DNA"/>
</dbReference>
<protein>
    <submittedName>
        <fullName evidence="1">Uncharacterized protein</fullName>
    </submittedName>
</protein>
<dbReference type="AlphaFoldDB" id="A0A2C5X9A0"/>
<reference evidence="1 2" key="1">
    <citation type="submission" date="2017-06" db="EMBL/GenBank/DDBJ databases">
        <title>Ant-infecting Ophiocordyceps genomes reveal a high diversity of potential behavioral manipulation genes and a possible major role for enterotoxins.</title>
        <authorList>
            <person name="De Bekker C."/>
            <person name="Evans H.C."/>
            <person name="Brachmann A."/>
            <person name="Hughes D.P."/>
        </authorList>
    </citation>
    <scope>NUCLEOTIDE SEQUENCE [LARGE SCALE GENOMIC DNA]</scope>
    <source>
        <strain evidence="1 2">Map64</strain>
    </source>
</reference>
<evidence type="ECO:0000313" key="1">
    <source>
        <dbReference type="EMBL" id="PHH62669.1"/>
    </source>
</evidence>
<comment type="caution">
    <text evidence="1">The sequence shown here is derived from an EMBL/GenBank/DDBJ whole genome shotgun (WGS) entry which is preliminary data.</text>
</comment>
<dbReference type="Proteomes" id="UP000226192">
    <property type="component" value="Unassembled WGS sequence"/>
</dbReference>
<organism evidence="1 2">
    <name type="scientific">Ophiocordyceps australis</name>
    <dbReference type="NCBI Taxonomy" id="1399860"/>
    <lineage>
        <taxon>Eukaryota</taxon>
        <taxon>Fungi</taxon>
        <taxon>Dikarya</taxon>
        <taxon>Ascomycota</taxon>
        <taxon>Pezizomycotina</taxon>
        <taxon>Sordariomycetes</taxon>
        <taxon>Hypocreomycetidae</taxon>
        <taxon>Hypocreales</taxon>
        <taxon>Ophiocordycipitaceae</taxon>
        <taxon>Ophiocordyceps</taxon>
    </lineage>
</organism>
<keyword evidence="2" id="KW-1185">Reference proteome</keyword>
<accession>A0A2C5X9A0</accession>
<gene>
    <name evidence="1" type="ORF">CDD81_6815</name>
</gene>